<dbReference type="EMBL" id="JBHLWN010000065">
    <property type="protein sequence ID" value="MFC0213893.1"/>
    <property type="molecule type" value="Genomic_DNA"/>
</dbReference>
<protein>
    <submittedName>
        <fullName evidence="1">Uncharacterized protein</fullName>
    </submittedName>
</protein>
<gene>
    <name evidence="1" type="ORF">ACFFK0_15790</name>
</gene>
<organism evidence="1 2">
    <name type="scientific">Paenibacillus chartarius</name>
    <dbReference type="NCBI Taxonomy" id="747481"/>
    <lineage>
        <taxon>Bacteria</taxon>
        <taxon>Bacillati</taxon>
        <taxon>Bacillota</taxon>
        <taxon>Bacilli</taxon>
        <taxon>Bacillales</taxon>
        <taxon>Paenibacillaceae</taxon>
        <taxon>Paenibacillus</taxon>
    </lineage>
</organism>
<dbReference type="Proteomes" id="UP001589776">
    <property type="component" value="Unassembled WGS sequence"/>
</dbReference>
<dbReference type="RefSeq" id="WP_377471223.1">
    <property type="nucleotide sequence ID" value="NZ_JBHLWN010000065.1"/>
</dbReference>
<name>A0ABV6DML8_9BACL</name>
<evidence type="ECO:0000313" key="2">
    <source>
        <dbReference type="Proteomes" id="UP001589776"/>
    </source>
</evidence>
<sequence>MSKRYECELETAGYRMKISVFSERRSEVEGMARLRDCQLLKVIYGLDRRAEDFNVITIQEK</sequence>
<evidence type="ECO:0000313" key="1">
    <source>
        <dbReference type="EMBL" id="MFC0213893.1"/>
    </source>
</evidence>
<keyword evidence="2" id="KW-1185">Reference proteome</keyword>
<comment type="caution">
    <text evidence="1">The sequence shown here is derived from an EMBL/GenBank/DDBJ whole genome shotgun (WGS) entry which is preliminary data.</text>
</comment>
<accession>A0ABV6DML8</accession>
<reference evidence="1 2" key="1">
    <citation type="submission" date="2024-09" db="EMBL/GenBank/DDBJ databases">
        <authorList>
            <person name="Sun Q."/>
            <person name="Mori K."/>
        </authorList>
    </citation>
    <scope>NUCLEOTIDE SEQUENCE [LARGE SCALE GENOMIC DNA]</scope>
    <source>
        <strain evidence="1 2">CCM 7759</strain>
    </source>
</reference>
<proteinExistence type="predicted"/>